<keyword evidence="3" id="KW-1185">Reference proteome</keyword>
<feature type="compositionally biased region" description="Basic and acidic residues" evidence="1">
    <location>
        <begin position="34"/>
        <end position="44"/>
    </location>
</feature>
<proteinExistence type="predicted"/>
<name>A0A8B6M1H3_METTU</name>
<accession>A0A8B6M1H3</accession>
<dbReference type="EMBL" id="CABFMQ020000002">
    <property type="protein sequence ID" value="VTZ48585.1"/>
    <property type="molecule type" value="Genomic_DNA"/>
</dbReference>
<organism evidence="2 3">
    <name type="scientific">Methylocella tundrae</name>
    <dbReference type="NCBI Taxonomy" id="227605"/>
    <lineage>
        <taxon>Bacteria</taxon>
        <taxon>Pseudomonadati</taxon>
        <taxon>Pseudomonadota</taxon>
        <taxon>Alphaproteobacteria</taxon>
        <taxon>Hyphomicrobiales</taxon>
        <taxon>Beijerinckiaceae</taxon>
        <taxon>Methylocella</taxon>
    </lineage>
</organism>
<dbReference type="Proteomes" id="UP000485880">
    <property type="component" value="Unassembled WGS sequence"/>
</dbReference>
<feature type="region of interest" description="Disordered" evidence="1">
    <location>
        <begin position="31"/>
        <end position="61"/>
    </location>
</feature>
<comment type="caution">
    <text evidence="2">The sequence shown here is derived from an EMBL/GenBank/DDBJ whole genome shotgun (WGS) entry which is preliminary data.</text>
</comment>
<reference evidence="2 3" key="1">
    <citation type="submission" date="2019-05" db="EMBL/GenBank/DDBJ databases">
        <authorList>
            <person name="Farhan Ul Haque M."/>
        </authorList>
    </citation>
    <scope>NUCLEOTIDE SEQUENCE [LARGE SCALE GENOMIC DNA]</scope>
    <source>
        <strain evidence="2">2</strain>
    </source>
</reference>
<dbReference type="AlphaFoldDB" id="A0A8B6M1H3"/>
<evidence type="ECO:0000256" key="1">
    <source>
        <dbReference type="SAM" id="MobiDB-lite"/>
    </source>
</evidence>
<gene>
    <name evidence="2" type="ORF">MPC4_100028</name>
</gene>
<sequence length="61" mass="7048">MTRLTRWKVKQITASSADFAIAKTRKQTLNQERMYGDDANDIHSKHFGRTQSGSDRRADLH</sequence>
<protein>
    <submittedName>
        <fullName evidence="2">Uncharacterized protein</fullName>
    </submittedName>
</protein>
<evidence type="ECO:0000313" key="2">
    <source>
        <dbReference type="EMBL" id="VTZ48585.1"/>
    </source>
</evidence>
<evidence type="ECO:0000313" key="3">
    <source>
        <dbReference type="Proteomes" id="UP000485880"/>
    </source>
</evidence>